<dbReference type="InterPro" id="IPR029044">
    <property type="entry name" value="Nucleotide-diphossugar_trans"/>
</dbReference>
<feature type="domain" description="Glycosyltransferase 2-like" evidence="3">
    <location>
        <begin position="608"/>
        <end position="727"/>
    </location>
</feature>
<name>A0ABT4E4D8_PAEAL</name>
<keyword evidence="5" id="KW-1185">Reference proteome</keyword>
<dbReference type="CDD" id="cd00761">
    <property type="entry name" value="Glyco_tranf_GTA_type"/>
    <property type="match status" value="2"/>
</dbReference>
<keyword evidence="4" id="KW-0808">Transferase</keyword>
<dbReference type="PANTHER" id="PTHR22916">
    <property type="entry name" value="GLYCOSYLTRANSFERASE"/>
    <property type="match status" value="1"/>
</dbReference>
<feature type="coiled-coil region" evidence="2">
    <location>
        <begin position="350"/>
        <end position="384"/>
    </location>
</feature>
<sequence>MREINNEPIAFVIHNTVLYETIKPVLIELERLNIGYDLFIPEIYEDKWRDMAADTYEFLKSIHQKVELINDKPLKKYTIAFYPYLPYYIEVDSVYTIRYQYGMAKPNWNFGAWSLRFDYILCNSTYDYSVLRTYAACEITGLLKFANFQKIKSDRDNGKPNLLYLPTYGVESSIEQVISELEQLKNEFNITIKLHHGTTYLEQERVELIKGIFPEVLDHRDSLVDLIARTDVILSDGSGAIFDALYTDTPIVIFPQNETDSFEGLLPLEGELVRKNIVPVVKEKGQLREKLFTALFDETIIKKRREFASDLFPVNGEMTIHKIINIIHDLLNHNIDEKYIAGHNHLVKDFLTKERKISELNQKYDDLNIDYERIKDEINRVGSENTELKSIQDEFKTRYNSLYSEFQDKEIELLTSKLQLSETEKKLIDANKREFELENQLEVQLRTQENELRTQENELRTLENQLKTSETSEENLKQLVNDKDLINQTLRKELENIYLSKRWRVANQLKGLLYKSKLIYIHKGYSTWKQYGFKVFFKKSKLKISKYLNKMKNNEKVEDRSIKTSNTIQEEMMNWYEYKFFRFKEKFNETYQFSLNDINFSFEKDLVSVVLPVYNGEEYLSSAIESILQQTYKHFEIIIINDGSTDNTSNILNQYEQRDSRIKVIHQQNSKIPKTLSRGFRMAKGEFYTWTSADNIMHKTFIENMVNEIKKDENLGMVYANMNLIDSQGKIISGHGWYEIPEGSGVVSLPTTTLELNIYPNNTIGAAFMYRAKAAHVLGDYSSFKHTLEDYDYWMRMNSLFNLCHTSFHEPIYDYRWHDKSLTAQDSELGITSNRYKLMVLDDYRRDYYLSPIVWIIDGDGDLEFIKKKFREKGDTLLELEDLGKLTSDNLAIPICYLYISENESVTHGFPDHLPSEVHKVICVNKNELLKNTALDWDLFCSTDKKIYDGVFNSKKVFQVTDSESLYSLISLKLKNDQLYRIEEKIETKREYSKKVSVVICTYKRSEKLANALASVVNQSFLKNDYEIIIVNNDIYNNEILQLVQEYKEKFNLTEDFIRYHVAPLKGLSFARNVGMFSARGEIILYIDDDALADDNLIEETYNCFSSDSKLGVVGGNIILNLPDPVPGIVRPGTEAYWSQLIISDNEMKYSNYQWEFPYGANYAVRKDSLLRIGGFRTSYGRKGNDYAGGEEIVVSFMMKEIGYKVALNPKMKVIHDVDHSRYTIEHVQKTMLSSLITNYQLQVDLYAPMESNLDYDIEHLNILKEEYSKTNKDKITEESSIDLVYKKSNIEAYEKLIEIKRNDLKKRER</sequence>
<keyword evidence="4" id="KW-0328">Glycosyltransferase</keyword>
<evidence type="ECO:0000313" key="4">
    <source>
        <dbReference type="EMBL" id="MCY9528600.1"/>
    </source>
</evidence>
<proteinExistence type="inferred from homology"/>
<evidence type="ECO:0000313" key="5">
    <source>
        <dbReference type="Proteomes" id="UP001527090"/>
    </source>
</evidence>
<feature type="domain" description="Glycosyltransferase 2-like" evidence="3">
    <location>
        <begin position="997"/>
        <end position="1119"/>
    </location>
</feature>
<dbReference type="InterPro" id="IPR001173">
    <property type="entry name" value="Glyco_trans_2-like"/>
</dbReference>
<dbReference type="Pfam" id="PF00535">
    <property type="entry name" value="Glycos_transf_2"/>
    <property type="match status" value="2"/>
</dbReference>
<accession>A0ABT4E4D8</accession>
<protein>
    <submittedName>
        <fullName evidence="4">Glycosyltransferase</fullName>
        <ecNumber evidence="4">2.4.-.-</ecNumber>
    </submittedName>
</protein>
<dbReference type="RefSeq" id="WP_268631781.1">
    <property type="nucleotide sequence ID" value="NZ_JAMDLY010000006.1"/>
</dbReference>
<dbReference type="GO" id="GO:0016757">
    <property type="term" value="F:glycosyltransferase activity"/>
    <property type="evidence" value="ECO:0007669"/>
    <property type="project" value="UniProtKB-KW"/>
</dbReference>
<evidence type="ECO:0000256" key="2">
    <source>
        <dbReference type="SAM" id="Coils"/>
    </source>
</evidence>
<dbReference type="PANTHER" id="PTHR22916:SF3">
    <property type="entry name" value="UDP-GLCNAC:BETAGAL BETA-1,3-N-ACETYLGLUCOSAMINYLTRANSFERASE-LIKE PROTEIN 1"/>
    <property type="match status" value="1"/>
</dbReference>
<dbReference type="SUPFAM" id="SSF53756">
    <property type="entry name" value="UDP-Glycosyltransferase/glycogen phosphorylase"/>
    <property type="match status" value="1"/>
</dbReference>
<comment type="similarity">
    <text evidence="1">Belongs to the glycosyltransferase 2 family.</text>
</comment>
<comment type="caution">
    <text evidence="4">The sequence shown here is derived from an EMBL/GenBank/DDBJ whole genome shotgun (WGS) entry which is preliminary data.</text>
</comment>
<dbReference type="InterPro" id="IPR043148">
    <property type="entry name" value="TagF_C"/>
</dbReference>
<dbReference type="EC" id="2.4.-.-" evidence="4"/>
<dbReference type="Proteomes" id="UP001527090">
    <property type="component" value="Unassembled WGS sequence"/>
</dbReference>
<dbReference type="EMBL" id="JAMDLY010000006">
    <property type="protein sequence ID" value="MCY9528600.1"/>
    <property type="molecule type" value="Genomic_DNA"/>
</dbReference>
<organism evidence="4 5">
    <name type="scientific">Paenibacillus alvei</name>
    <name type="common">Bacillus alvei</name>
    <dbReference type="NCBI Taxonomy" id="44250"/>
    <lineage>
        <taxon>Bacteria</taxon>
        <taxon>Bacillati</taxon>
        <taxon>Bacillota</taxon>
        <taxon>Bacilli</taxon>
        <taxon>Bacillales</taxon>
        <taxon>Paenibacillaceae</taxon>
        <taxon>Paenibacillus</taxon>
    </lineage>
</organism>
<dbReference type="SUPFAM" id="SSF53448">
    <property type="entry name" value="Nucleotide-diphospho-sugar transferases"/>
    <property type="match status" value="2"/>
</dbReference>
<dbReference type="Gene3D" id="3.90.550.10">
    <property type="entry name" value="Spore Coat Polysaccharide Biosynthesis Protein SpsA, Chain A"/>
    <property type="match status" value="2"/>
</dbReference>
<gene>
    <name evidence="4" type="ORF">M5X04_04515</name>
</gene>
<evidence type="ECO:0000259" key="3">
    <source>
        <dbReference type="Pfam" id="PF00535"/>
    </source>
</evidence>
<feature type="coiled-coil region" evidence="2">
    <location>
        <begin position="420"/>
        <end position="482"/>
    </location>
</feature>
<evidence type="ECO:0000256" key="1">
    <source>
        <dbReference type="ARBA" id="ARBA00006739"/>
    </source>
</evidence>
<dbReference type="Gene3D" id="3.40.50.12580">
    <property type="match status" value="1"/>
</dbReference>
<keyword evidence="2" id="KW-0175">Coiled coil</keyword>
<reference evidence="4 5" key="1">
    <citation type="submission" date="2022-05" db="EMBL/GenBank/DDBJ databases">
        <title>Genome Sequencing of Bee-Associated Microbes.</title>
        <authorList>
            <person name="Dunlap C."/>
        </authorList>
    </citation>
    <scope>NUCLEOTIDE SEQUENCE [LARGE SCALE GENOMIC DNA]</scope>
    <source>
        <strain evidence="4 5">NRRL NRS-750</strain>
    </source>
</reference>